<organism evidence="4 5">
    <name type="scientific">Candidatus Brennerbacteria bacterium RIFOXYD1_FULL_41_16</name>
    <dbReference type="NCBI Taxonomy" id="1797529"/>
    <lineage>
        <taxon>Bacteria</taxon>
        <taxon>Candidatus Brenneribacteriota</taxon>
    </lineage>
</organism>
<evidence type="ECO:0000256" key="2">
    <source>
        <dbReference type="SAM" id="Phobius"/>
    </source>
</evidence>
<evidence type="ECO:0000313" key="4">
    <source>
        <dbReference type="EMBL" id="OGY40290.1"/>
    </source>
</evidence>
<feature type="coiled-coil region" evidence="1">
    <location>
        <begin position="131"/>
        <end position="158"/>
    </location>
</feature>
<evidence type="ECO:0000256" key="1">
    <source>
        <dbReference type="SAM" id="Coils"/>
    </source>
</evidence>
<dbReference type="EMBL" id="MHHY01000009">
    <property type="protein sequence ID" value="OGY40290.1"/>
    <property type="molecule type" value="Genomic_DNA"/>
</dbReference>
<dbReference type="InterPro" id="IPR043725">
    <property type="entry name" value="DUF5667"/>
</dbReference>
<reference evidence="4 5" key="1">
    <citation type="journal article" date="2016" name="Nat. Commun.">
        <title>Thousands of microbial genomes shed light on interconnected biogeochemical processes in an aquifer system.</title>
        <authorList>
            <person name="Anantharaman K."/>
            <person name="Brown C.T."/>
            <person name="Hug L.A."/>
            <person name="Sharon I."/>
            <person name="Castelle C.J."/>
            <person name="Probst A.J."/>
            <person name="Thomas B.C."/>
            <person name="Singh A."/>
            <person name="Wilkins M.J."/>
            <person name="Karaoz U."/>
            <person name="Brodie E.L."/>
            <person name="Williams K.H."/>
            <person name="Hubbard S.S."/>
            <person name="Banfield J.F."/>
        </authorList>
    </citation>
    <scope>NUCLEOTIDE SEQUENCE [LARGE SCALE GENOMIC DNA]</scope>
</reference>
<evidence type="ECO:0000259" key="3">
    <source>
        <dbReference type="Pfam" id="PF18915"/>
    </source>
</evidence>
<protein>
    <recommendedName>
        <fullName evidence="3">DUF5667 domain-containing protein</fullName>
    </recommendedName>
</protein>
<accession>A0A1G1XL04</accession>
<dbReference type="AlphaFoldDB" id="A0A1G1XL04"/>
<feature type="transmembrane region" description="Helical" evidence="2">
    <location>
        <begin position="52"/>
        <end position="73"/>
    </location>
</feature>
<proteinExistence type="predicted"/>
<dbReference type="Proteomes" id="UP000178570">
    <property type="component" value="Unassembled WGS sequence"/>
</dbReference>
<keyword evidence="2" id="KW-0472">Membrane</keyword>
<feature type="domain" description="DUF5667" evidence="3">
    <location>
        <begin position="79"/>
        <end position="174"/>
    </location>
</feature>
<evidence type="ECO:0000313" key="5">
    <source>
        <dbReference type="Proteomes" id="UP000178570"/>
    </source>
</evidence>
<sequence>MKKNEEQLILELKQLKGIPADFEYLNGFRHVLTTKMVLASSSQSFMIQAIRFSLSFAGIVISFISLGYVSVVATQNIPVDNILYPARLAGERLQLGIQGFNQESKTDLMLKFAENRLAEIKILEERDFSDNQKLKQLLNDYNLEIAGIQSEILSARRESGAETLAYLLKVESRLSQIAEDLGAIRFDSSDPGEYLETENMLVFMQDFVSRRIFECEQDEHDFSGDGQRWDRVMKEYLRLQSRKEMFANSRIFVSKDVNGFLATFDTKLSGWRESFDQYREIGQDEDLLRFGSLIREIEIEFARFEALES</sequence>
<dbReference type="Pfam" id="PF18915">
    <property type="entry name" value="DUF5667"/>
    <property type="match status" value="1"/>
</dbReference>
<keyword evidence="2" id="KW-0812">Transmembrane</keyword>
<gene>
    <name evidence="4" type="ORF">A2570_03370</name>
</gene>
<comment type="caution">
    <text evidence="4">The sequence shown here is derived from an EMBL/GenBank/DDBJ whole genome shotgun (WGS) entry which is preliminary data.</text>
</comment>
<dbReference type="STRING" id="1797529.A2570_03370"/>
<keyword evidence="1" id="KW-0175">Coiled coil</keyword>
<name>A0A1G1XL04_9BACT</name>
<keyword evidence="2" id="KW-1133">Transmembrane helix</keyword>